<gene>
    <name evidence="2" type="ORF">BKA00_006382</name>
</gene>
<feature type="compositionally biased region" description="Basic and acidic residues" evidence="1">
    <location>
        <begin position="200"/>
        <end position="225"/>
    </location>
</feature>
<dbReference type="AlphaFoldDB" id="A0A7X0L2B7"/>
<name>A0A7X0L2B7_9ACTN</name>
<sequence>MGVDHLGGPGEGPETPDKPVPPDTRDKSSGDRPGANGKTPRLDSLAAAGWKFPGRPETGNVQSGDRDPQTNGSAPESSSTIPAGDKQRAPGDPPAEAKSGSTNDSETGKTGTGNPEAEKPSPATIENPREDKVEQGNDDRGSKTGQSENGEAGGQGDRTAEDPRAQDNAGTTTDKTDGPEPAGQQNSLPTDNTAAPKPPSRLEDLARSREALLEYAEQVRAKDQEAQPLNGTGPEASGERGDRDAPPQSENPPEDGRGPEALPPAPEVPPGATADNGDPVGNRDQPLPSGSEAVPDIGPGTKLLYELLPGKPEMVDGLIVEVEGRPVNSWLEAITEERVEGYQVAKLEGRFSRKAAGNCIGVGVDRLTGRVYEGINGRPDDVIKDGDLHPVLKTRLSEMKERGPYPDQDGGLTLETPHVDNPLGHAEVKVANEMLWARHRAGEDDSEAALGDMLMYTYFPFIGGGKPAPFCANCHYMLLDVKSMAGRFPKYPPQDSDFIRD</sequence>
<accession>A0A7X0L2B7</accession>
<proteinExistence type="predicted"/>
<evidence type="ECO:0000313" key="2">
    <source>
        <dbReference type="EMBL" id="MBB6399468.1"/>
    </source>
</evidence>
<comment type="caution">
    <text evidence="2">The sequence shown here is derived from an EMBL/GenBank/DDBJ whole genome shotgun (WGS) entry which is preliminary data.</text>
</comment>
<feature type="compositionally biased region" description="Polar residues" evidence="1">
    <location>
        <begin position="183"/>
        <end position="193"/>
    </location>
</feature>
<organism evidence="2 3">
    <name type="scientific">Actinomadura coerulea</name>
    <dbReference type="NCBI Taxonomy" id="46159"/>
    <lineage>
        <taxon>Bacteria</taxon>
        <taxon>Bacillati</taxon>
        <taxon>Actinomycetota</taxon>
        <taxon>Actinomycetes</taxon>
        <taxon>Streptosporangiales</taxon>
        <taxon>Thermomonosporaceae</taxon>
        <taxon>Actinomadura</taxon>
    </lineage>
</organism>
<dbReference type="RefSeq" id="WP_185031376.1">
    <property type="nucleotide sequence ID" value="NZ_JACHMQ010000001.1"/>
</dbReference>
<evidence type="ECO:0000313" key="3">
    <source>
        <dbReference type="Proteomes" id="UP000546324"/>
    </source>
</evidence>
<keyword evidence="3" id="KW-1185">Reference proteome</keyword>
<feature type="compositionally biased region" description="Polar residues" evidence="1">
    <location>
        <begin position="59"/>
        <end position="81"/>
    </location>
</feature>
<reference evidence="2 3" key="1">
    <citation type="submission" date="2020-08" db="EMBL/GenBank/DDBJ databases">
        <title>Sequencing the genomes of 1000 actinobacteria strains.</title>
        <authorList>
            <person name="Klenk H.-P."/>
        </authorList>
    </citation>
    <scope>NUCLEOTIDE SEQUENCE [LARGE SCALE GENOMIC DNA]</scope>
    <source>
        <strain evidence="2 3">DSM 43675</strain>
    </source>
</reference>
<feature type="compositionally biased region" description="Polar residues" evidence="1">
    <location>
        <begin position="99"/>
        <end position="113"/>
    </location>
</feature>
<evidence type="ECO:0008006" key="4">
    <source>
        <dbReference type="Google" id="ProtNLM"/>
    </source>
</evidence>
<dbReference type="Proteomes" id="UP000546324">
    <property type="component" value="Unassembled WGS sequence"/>
</dbReference>
<feature type="region of interest" description="Disordered" evidence="1">
    <location>
        <begin position="1"/>
        <end position="298"/>
    </location>
</feature>
<feature type="compositionally biased region" description="Gly residues" evidence="1">
    <location>
        <begin position="1"/>
        <end position="11"/>
    </location>
</feature>
<dbReference type="EMBL" id="JACHMQ010000001">
    <property type="protein sequence ID" value="MBB6399468.1"/>
    <property type="molecule type" value="Genomic_DNA"/>
</dbReference>
<evidence type="ECO:0000256" key="1">
    <source>
        <dbReference type="SAM" id="MobiDB-lite"/>
    </source>
</evidence>
<feature type="compositionally biased region" description="Basic and acidic residues" evidence="1">
    <location>
        <begin position="127"/>
        <end position="142"/>
    </location>
</feature>
<protein>
    <recommendedName>
        <fullName evidence="4">YwqJ-like deaminase</fullName>
    </recommendedName>
</protein>